<evidence type="ECO:0000313" key="1">
    <source>
        <dbReference type="EMBL" id="KKL46471.1"/>
    </source>
</evidence>
<accession>A0A0F9CYA9</accession>
<dbReference type="AlphaFoldDB" id="A0A0F9CYA9"/>
<reference evidence="1" key="1">
    <citation type="journal article" date="2015" name="Nature">
        <title>Complex archaea that bridge the gap between prokaryotes and eukaryotes.</title>
        <authorList>
            <person name="Spang A."/>
            <person name="Saw J.H."/>
            <person name="Jorgensen S.L."/>
            <person name="Zaremba-Niedzwiedzka K."/>
            <person name="Martijn J."/>
            <person name="Lind A.E."/>
            <person name="van Eijk R."/>
            <person name="Schleper C."/>
            <person name="Guy L."/>
            <person name="Ettema T.J."/>
        </authorList>
    </citation>
    <scope>NUCLEOTIDE SEQUENCE</scope>
</reference>
<comment type="caution">
    <text evidence="1">The sequence shown here is derived from an EMBL/GenBank/DDBJ whole genome shotgun (WGS) entry which is preliminary data.</text>
</comment>
<gene>
    <name evidence="1" type="ORF">LCGC14_2345240</name>
</gene>
<sequence>MSEKIDVPRALDTVALLSQFGNASAKNLADYTTALVEALEHRMKCKGHTRKLNITQRDYIHEDCPECFSHSALLPTTPRAEEE</sequence>
<dbReference type="EMBL" id="LAZR01034019">
    <property type="protein sequence ID" value="KKL46471.1"/>
    <property type="molecule type" value="Genomic_DNA"/>
</dbReference>
<protein>
    <submittedName>
        <fullName evidence="1">Uncharacterized protein</fullName>
    </submittedName>
</protein>
<proteinExistence type="predicted"/>
<organism evidence="1">
    <name type="scientific">marine sediment metagenome</name>
    <dbReference type="NCBI Taxonomy" id="412755"/>
    <lineage>
        <taxon>unclassified sequences</taxon>
        <taxon>metagenomes</taxon>
        <taxon>ecological metagenomes</taxon>
    </lineage>
</organism>
<name>A0A0F9CYA9_9ZZZZ</name>